<reference evidence="3" key="1">
    <citation type="submission" date="2022-11" db="UniProtKB">
        <authorList>
            <consortium name="WormBaseParasite"/>
        </authorList>
    </citation>
    <scope>IDENTIFICATION</scope>
</reference>
<dbReference type="Proteomes" id="UP000887566">
    <property type="component" value="Unplaced"/>
</dbReference>
<organism evidence="2 3">
    <name type="scientific">Plectus sambesii</name>
    <dbReference type="NCBI Taxonomy" id="2011161"/>
    <lineage>
        <taxon>Eukaryota</taxon>
        <taxon>Metazoa</taxon>
        <taxon>Ecdysozoa</taxon>
        <taxon>Nematoda</taxon>
        <taxon>Chromadorea</taxon>
        <taxon>Plectida</taxon>
        <taxon>Plectina</taxon>
        <taxon>Plectoidea</taxon>
        <taxon>Plectidae</taxon>
        <taxon>Plectus</taxon>
    </lineage>
</organism>
<evidence type="ECO:0000313" key="2">
    <source>
        <dbReference type="Proteomes" id="UP000887566"/>
    </source>
</evidence>
<feature type="region of interest" description="Disordered" evidence="1">
    <location>
        <begin position="72"/>
        <end position="106"/>
    </location>
</feature>
<protein>
    <submittedName>
        <fullName evidence="3">Uncharacterized protein</fullName>
    </submittedName>
</protein>
<proteinExistence type="predicted"/>
<accession>A0A914XBU7</accession>
<keyword evidence="2" id="KW-1185">Reference proteome</keyword>
<dbReference type="AlphaFoldDB" id="A0A914XBU7"/>
<evidence type="ECO:0000256" key="1">
    <source>
        <dbReference type="SAM" id="MobiDB-lite"/>
    </source>
</evidence>
<sequence>MASRLRQCSVSWKQPLGRCVHQSAGSDFQPAIRPRWASVDRASRRTLMSLTPVGGSLLSNDRLSMGFTSVRFASTTGNDGDEPPKKDTRTGGSRKKGRNATEKNLTKCPKCNSSMTYVDTFV</sequence>
<dbReference type="WBParaSite" id="PSAMB.scaffold6935size8564.g29386.t1">
    <property type="protein sequence ID" value="PSAMB.scaffold6935size8564.g29386.t1"/>
    <property type="gene ID" value="PSAMB.scaffold6935size8564.g29386"/>
</dbReference>
<evidence type="ECO:0000313" key="3">
    <source>
        <dbReference type="WBParaSite" id="PSAMB.scaffold6935size8564.g29386.t1"/>
    </source>
</evidence>
<name>A0A914XBU7_9BILA</name>